<dbReference type="EMBL" id="GGEC01055837">
    <property type="protein sequence ID" value="MBX36321.1"/>
    <property type="molecule type" value="Transcribed_RNA"/>
</dbReference>
<dbReference type="AlphaFoldDB" id="A0A2P2N1K1"/>
<evidence type="ECO:0000313" key="1">
    <source>
        <dbReference type="EMBL" id="MBX36321.1"/>
    </source>
</evidence>
<proteinExistence type="predicted"/>
<organism evidence="1">
    <name type="scientific">Rhizophora mucronata</name>
    <name type="common">Asiatic mangrove</name>
    <dbReference type="NCBI Taxonomy" id="61149"/>
    <lineage>
        <taxon>Eukaryota</taxon>
        <taxon>Viridiplantae</taxon>
        <taxon>Streptophyta</taxon>
        <taxon>Embryophyta</taxon>
        <taxon>Tracheophyta</taxon>
        <taxon>Spermatophyta</taxon>
        <taxon>Magnoliopsida</taxon>
        <taxon>eudicotyledons</taxon>
        <taxon>Gunneridae</taxon>
        <taxon>Pentapetalae</taxon>
        <taxon>rosids</taxon>
        <taxon>fabids</taxon>
        <taxon>Malpighiales</taxon>
        <taxon>Rhizophoraceae</taxon>
        <taxon>Rhizophora</taxon>
    </lineage>
</organism>
<name>A0A2P2N1K1_RHIMU</name>
<accession>A0A2P2N1K1</accession>
<reference evidence="1" key="1">
    <citation type="submission" date="2018-02" db="EMBL/GenBank/DDBJ databases">
        <title>Rhizophora mucronata_Transcriptome.</title>
        <authorList>
            <person name="Meera S.P."/>
            <person name="Sreeshan A."/>
            <person name="Augustine A."/>
        </authorList>
    </citation>
    <scope>NUCLEOTIDE SEQUENCE</scope>
    <source>
        <tissue evidence="1">Leaf</tissue>
    </source>
</reference>
<sequence>MAIVLVDCRAYNYSLPVPVHERQAKF</sequence>
<protein>
    <submittedName>
        <fullName evidence="1">Uncharacterized protein</fullName>
    </submittedName>
</protein>